<feature type="region of interest" description="Disordered" evidence="1">
    <location>
        <begin position="1"/>
        <end position="23"/>
    </location>
</feature>
<name>A0A839TZ73_9BACL</name>
<organism evidence="2 3">
    <name type="scientific">Paenibacillus rhizosphaerae</name>
    <dbReference type="NCBI Taxonomy" id="297318"/>
    <lineage>
        <taxon>Bacteria</taxon>
        <taxon>Bacillati</taxon>
        <taxon>Bacillota</taxon>
        <taxon>Bacilli</taxon>
        <taxon>Bacillales</taxon>
        <taxon>Paenibacillaceae</taxon>
        <taxon>Paenibacillus</taxon>
    </lineage>
</organism>
<dbReference type="Proteomes" id="UP000517523">
    <property type="component" value="Unassembled WGS sequence"/>
</dbReference>
<evidence type="ECO:0000313" key="2">
    <source>
        <dbReference type="EMBL" id="MBB3132175.1"/>
    </source>
</evidence>
<gene>
    <name evidence="2" type="ORF">FHS19_006902</name>
</gene>
<accession>A0A839TZ73</accession>
<reference evidence="2 3" key="1">
    <citation type="submission" date="2020-08" db="EMBL/GenBank/DDBJ databases">
        <title>Genomic Encyclopedia of Type Strains, Phase III (KMG-III): the genomes of soil and plant-associated and newly described type strains.</title>
        <authorList>
            <person name="Whitman W."/>
        </authorList>
    </citation>
    <scope>NUCLEOTIDE SEQUENCE [LARGE SCALE GENOMIC DNA]</scope>
    <source>
        <strain evidence="2 3">CECT 5831</strain>
    </source>
</reference>
<dbReference type="EMBL" id="JACHXJ010000012">
    <property type="protein sequence ID" value="MBB3132175.1"/>
    <property type="molecule type" value="Genomic_DNA"/>
</dbReference>
<evidence type="ECO:0000256" key="1">
    <source>
        <dbReference type="SAM" id="MobiDB-lite"/>
    </source>
</evidence>
<comment type="caution">
    <text evidence="2">The sequence shown here is derived from an EMBL/GenBank/DDBJ whole genome shotgun (WGS) entry which is preliminary data.</text>
</comment>
<feature type="compositionally biased region" description="Polar residues" evidence="1">
    <location>
        <begin position="1"/>
        <end position="10"/>
    </location>
</feature>
<proteinExistence type="predicted"/>
<sequence>MTKGQVSQAPLHSILVGDETMGNNKKPFTITFERVCDQEKSDEIIRAFARRAVIRALEKNGAVAYNVDELLHKYISEEMRNGHKRG</sequence>
<protein>
    <submittedName>
        <fullName evidence="2">Uncharacterized protein</fullName>
    </submittedName>
</protein>
<evidence type="ECO:0000313" key="3">
    <source>
        <dbReference type="Proteomes" id="UP000517523"/>
    </source>
</evidence>
<dbReference type="AlphaFoldDB" id="A0A839TZ73"/>